<dbReference type="InterPro" id="IPR046350">
    <property type="entry name" value="Cystatin_sf"/>
</dbReference>
<dbReference type="SMART" id="SM00043">
    <property type="entry name" value="CY"/>
    <property type="match status" value="1"/>
</dbReference>
<evidence type="ECO:0000256" key="6">
    <source>
        <dbReference type="ARBA" id="ARBA00023145"/>
    </source>
</evidence>
<dbReference type="SMART" id="SM00848">
    <property type="entry name" value="Inhibitor_I29"/>
    <property type="match status" value="1"/>
</dbReference>
<dbReference type="EMBL" id="CAJHNH020006990">
    <property type="protein sequence ID" value="CAG5134258.1"/>
    <property type="molecule type" value="Genomic_DNA"/>
</dbReference>
<keyword evidence="5" id="KW-0788">Thiol protease</keyword>
<dbReference type="PROSITE" id="PS00139">
    <property type="entry name" value="THIOL_PROTEASE_CYS"/>
    <property type="match status" value="1"/>
</dbReference>
<dbReference type="FunFam" id="3.90.70.10:FF:000057">
    <property type="entry name" value="Cysteine protease RD19A"/>
    <property type="match status" value="1"/>
</dbReference>
<dbReference type="Proteomes" id="UP000678393">
    <property type="component" value="Unassembled WGS sequence"/>
</dbReference>
<accession>A0A8S4A1J9</accession>
<protein>
    <recommendedName>
        <fullName evidence="15">Cathepsin F</fullName>
    </recommendedName>
</protein>
<feature type="domain" description="Cystatin" evidence="10">
    <location>
        <begin position="148"/>
        <end position="257"/>
    </location>
</feature>
<keyword evidence="7" id="KW-1015">Disulfide bond</keyword>
<keyword evidence="3 9" id="KW-0732">Signal</keyword>
<dbReference type="OrthoDB" id="387093at2759"/>
<evidence type="ECO:0000256" key="3">
    <source>
        <dbReference type="ARBA" id="ARBA00022729"/>
    </source>
</evidence>
<dbReference type="PANTHER" id="PTHR12411">
    <property type="entry name" value="CYSTEINE PROTEASE FAMILY C1-RELATED"/>
    <property type="match status" value="1"/>
</dbReference>
<dbReference type="AlphaFoldDB" id="A0A8S4A1J9"/>
<name>A0A8S4A1J9_9EUPU</name>
<evidence type="ECO:0000256" key="9">
    <source>
        <dbReference type="SAM" id="SignalP"/>
    </source>
</evidence>
<feature type="signal peptide" evidence="9">
    <location>
        <begin position="1"/>
        <end position="20"/>
    </location>
</feature>
<gene>
    <name evidence="13" type="ORF">CUNI_LOCUS19816</name>
</gene>
<dbReference type="GO" id="GO:0004869">
    <property type="term" value="F:cysteine-type endopeptidase inhibitor activity"/>
    <property type="evidence" value="ECO:0007669"/>
    <property type="project" value="InterPro"/>
</dbReference>
<comment type="caution">
    <text evidence="13">The sequence shown here is derived from an EMBL/GenBank/DDBJ whole genome shotgun (WGS) entry which is preliminary data.</text>
</comment>
<dbReference type="InterPro" id="IPR038765">
    <property type="entry name" value="Papain-like_cys_pep_sf"/>
</dbReference>
<feature type="chain" id="PRO_5035871596" description="Cathepsin F" evidence="9">
    <location>
        <begin position="21"/>
        <end position="599"/>
    </location>
</feature>
<dbReference type="GO" id="GO:0006508">
    <property type="term" value="P:proteolysis"/>
    <property type="evidence" value="ECO:0007669"/>
    <property type="project" value="UniProtKB-KW"/>
</dbReference>
<evidence type="ECO:0000256" key="5">
    <source>
        <dbReference type="ARBA" id="ARBA00022807"/>
    </source>
</evidence>
<dbReference type="PROSITE" id="PS00287">
    <property type="entry name" value="CYSTATIN"/>
    <property type="match status" value="1"/>
</dbReference>
<dbReference type="Pfam" id="PF00031">
    <property type="entry name" value="Cystatin"/>
    <property type="match status" value="1"/>
</dbReference>
<evidence type="ECO:0000256" key="2">
    <source>
        <dbReference type="ARBA" id="ARBA00022670"/>
    </source>
</evidence>
<comment type="similarity">
    <text evidence="1">Belongs to the peptidase C1 family.</text>
</comment>
<keyword evidence="4" id="KW-0378">Hydrolase</keyword>
<dbReference type="InterPro" id="IPR039417">
    <property type="entry name" value="Peptidase_C1A_papain-like"/>
</dbReference>
<evidence type="ECO:0000259" key="11">
    <source>
        <dbReference type="SMART" id="SM00645"/>
    </source>
</evidence>
<organism evidence="13 14">
    <name type="scientific">Candidula unifasciata</name>
    <dbReference type="NCBI Taxonomy" id="100452"/>
    <lineage>
        <taxon>Eukaryota</taxon>
        <taxon>Metazoa</taxon>
        <taxon>Spiralia</taxon>
        <taxon>Lophotrochozoa</taxon>
        <taxon>Mollusca</taxon>
        <taxon>Gastropoda</taxon>
        <taxon>Heterobranchia</taxon>
        <taxon>Euthyneura</taxon>
        <taxon>Panpulmonata</taxon>
        <taxon>Eupulmonata</taxon>
        <taxon>Stylommatophora</taxon>
        <taxon>Helicina</taxon>
        <taxon>Helicoidea</taxon>
        <taxon>Geomitridae</taxon>
        <taxon>Candidula</taxon>
    </lineage>
</organism>
<feature type="domain" description="Peptidase C1A papain C-terminal" evidence="11">
    <location>
        <begin position="384"/>
        <end position="597"/>
    </location>
</feature>
<dbReference type="CDD" id="cd02248">
    <property type="entry name" value="Peptidase_C1A"/>
    <property type="match status" value="1"/>
</dbReference>
<dbReference type="SUPFAM" id="SSF54403">
    <property type="entry name" value="Cystatin/monellin"/>
    <property type="match status" value="2"/>
</dbReference>
<dbReference type="SMART" id="SM00645">
    <property type="entry name" value="Pept_C1"/>
    <property type="match status" value="1"/>
</dbReference>
<evidence type="ECO:0008006" key="15">
    <source>
        <dbReference type="Google" id="ProtNLM"/>
    </source>
</evidence>
<dbReference type="InterPro" id="IPR000010">
    <property type="entry name" value="Cystatin_dom"/>
</dbReference>
<keyword evidence="14" id="KW-1185">Reference proteome</keyword>
<evidence type="ECO:0000259" key="10">
    <source>
        <dbReference type="SMART" id="SM00043"/>
    </source>
</evidence>
<dbReference type="SUPFAM" id="SSF54001">
    <property type="entry name" value="Cysteine proteinases"/>
    <property type="match status" value="1"/>
</dbReference>
<dbReference type="PROSITE" id="PS00640">
    <property type="entry name" value="THIOL_PROTEASE_ASN"/>
    <property type="match status" value="1"/>
</dbReference>
<evidence type="ECO:0000313" key="14">
    <source>
        <dbReference type="Proteomes" id="UP000678393"/>
    </source>
</evidence>
<dbReference type="InterPro" id="IPR013201">
    <property type="entry name" value="Prot_inhib_I29"/>
</dbReference>
<proteinExistence type="inferred from homology"/>
<dbReference type="Pfam" id="PF00112">
    <property type="entry name" value="Peptidase_C1"/>
    <property type="match status" value="1"/>
</dbReference>
<dbReference type="InterPro" id="IPR018073">
    <property type="entry name" value="Prot_inh_cystat_CS"/>
</dbReference>
<dbReference type="GO" id="GO:0008234">
    <property type="term" value="F:cysteine-type peptidase activity"/>
    <property type="evidence" value="ECO:0007669"/>
    <property type="project" value="UniProtKB-KW"/>
</dbReference>
<dbReference type="CDD" id="cd00042">
    <property type="entry name" value="CY"/>
    <property type="match status" value="1"/>
</dbReference>
<dbReference type="InterPro" id="IPR000668">
    <property type="entry name" value="Peptidase_C1A_C"/>
</dbReference>
<sequence>MKDYTMKVILFLFTICAAQGAVHMVGGFREIPLEDVPKDPYLQKEIDTGLQIAATRMNAVKTANGTKNEKPLKILQLLQVFSQVVSGVNYKLVVKVDIDGQNKTCGMCVTHLAPWLNGGTWLLRPCSENDPCSPFIPRDHPRSPRSVSLLGGPHEVDTNDNMAQQAAQWAVEHINKMSNSLFMQSLLKVTHATEQVINGLRYHFLLTTVFTSCRNAPENHHKTLSECLATTESKPQECDVSVIYSQNKYTMENFKCKPHREAVENVQKRSAVARMEILGGDNHDYLPHGDDKCAEHVPAFKEFKIQYDRLYGSPAEEARRFKIFCDNMEKVKIIQSVEQGSAQYGATKFADLSEEEFKKMHLGFKPPVSLKRQWPQAKIPEGPIPDSWDWREHNAVTPVKNQGWCGSCWAFSTTGNIEGQWAINSPSHQLLSLSEQELVDCDKLDQGCNGGFMYDAYEAIKDLGGIETETDYKYTGEDGKCQFNKSEVVAKVTGAVNISKNEEDMAAWLYKNGPISIGINSFPMQFYKWGIAHPWKFFCDPNALDHGVLIVGYGKKGKEPYWIIKNSWGSNWGREGYYYIYRGDGSCGLNTMCSSATVA</sequence>
<dbReference type="PROSITE" id="PS00639">
    <property type="entry name" value="THIOL_PROTEASE_HIS"/>
    <property type="match status" value="1"/>
</dbReference>
<feature type="domain" description="Cathepsin propeptide inhibitor" evidence="12">
    <location>
        <begin position="300"/>
        <end position="357"/>
    </location>
</feature>
<dbReference type="Pfam" id="PF08246">
    <property type="entry name" value="Inhibitor_I29"/>
    <property type="match status" value="1"/>
</dbReference>
<evidence type="ECO:0000256" key="1">
    <source>
        <dbReference type="ARBA" id="ARBA00008455"/>
    </source>
</evidence>
<dbReference type="InterPro" id="IPR000169">
    <property type="entry name" value="Pept_cys_AS"/>
</dbReference>
<evidence type="ECO:0000256" key="4">
    <source>
        <dbReference type="ARBA" id="ARBA00022801"/>
    </source>
</evidence>
<dbReference type="Gene3D" id="3.90.70.10">
    <property type="entry name" value="Cysteine proteinases"/>
    <property type="match status" value="1"/>
</dbReference>
<keyword evidence="8" id="KW-0325">Glycoprotein</keyword>
<dbReference type="Gene3D" id="3.10.450.10">
    <property type="match status" value="2"/>
</dbReference>
<keyword evidence="2" id="KW-0645">Protease</keyword>
<dbReference type="InterPro" id="IPR025661">
    <property type="entry name" value="Pept_asp_AS"/>
</dbReference>
<dbReference type="GO" id="GO:0005737">
    <property type="term" value="C:cytoplasm"/>
    <property type="evidence" value="ECO:0007669"/>
    <property type="project" value="UniProtKB-ARBA"/>
</dbReference>
<evidence type="ECO:0000256" key="7">
    <source>
        <dbReference type="ARBA" id="ARBA00023157"/>
    </source>
</evidence>
<keyword evidence="6" id="KW-0865">Zymogen</keyword>
<reference evidence="13" key="1">
    <citation type="submission" date="2021-04" db="EMBL/GenBank/DDBJ databases">
        <authorList>
            <consortium name="Molecular Ecology Group"/>
        </authorList>
    </citation>
    <scope>NUCLEOTIDE SEQUENCE</scope>
</reference>
<dbReference type="InterPro" id="IPR013128">
    <property type="entry name" value="Peptidase_C1A"/>
</dbReference>
<evidence type="ECO:0000259" key="12">
    <source>
        <dbReference type="SMART" id="SM00848"/>
    </source>
</evidence>
<evidence type="ECO:0000313" key="13">
    <source>
        <dbReference type="EMBL" id="CAG5134258.1"/>
    </source>
</evidence>
<evidence type="ECO:0000256" key="8">
    <source>
        <dbReference type="ARBA" id="ARBA00023180"/>
    </source>
</evidence>
<dbReference type="InterPro" id="IPR025660">
    <property type="entry name" value="Pept_his_AS"/>
</dbReference>
<dbReference type="PRINTS" id="PR00705">
    <property type="entry name" value="PAPAIN"/>
</dbReference>